<dbReference type="PANTHER" id="PTHR31867">
    <property type="entry name" value="EXPANSIN-A15"/>
    <property type="match status" value="1"/>
</dbReference>
<evidence type="ECO:0000313" key="4">
    <source>
        <dbReference type="EMBL" id="KAH0455595.1"/>
    </source>
</evidence>
<keyword evidence="2" id="KW-0964">Secreted</keyword>
<evidence type="ECO:0000256" key="1">
    <source>
        <dbReference type="ARBA" id="ARBA00004613"/>
    </source>
</evidence>
<dbReference type="AlphaFoldDB" id="A0AAV7G0J8"/>
<name>A0AAV7G0J8_DENCH</name>
<dbReference type="SUPFAM" id="SSF49590">
    <property type="entry name" value="PHL pollen allergen"/>
    <property type="match status" value="1"/>
</dbReference>
<evidence type="ECO:0000313" key="5">
    <source>
        <dbReference type="Proteomes" id="UP000775213"/>
    </source>
</evidence>
<feature type="domain" description="Expansin-like CBD" evidence="3">
    <location>
        <begin position="41"/>
        <end position="78"/>
    </location>
</feature>
<dbReference type="Pfam" id="PF01357">
    <property type="entry name" value="Expansin_C"/>
    <property type="match status" value="1"/>
</dbReference>
<protein>
    <recommendedName>
        <fullName evidence="3">Expansin-like CBD domain-containing protein</fullName>
    </recommendedName>
</protein>
<dbReference type="SUPFAM" id="SSF50685">
    <property type="entry name" value="Barwin-like endoglucanases"/>
    <property type="match status" value="1"/>
</dbReference>
<keyword evidence="5" id="KW-1185">Reference proteome</keyword>
<dbReference type="EMBL" id="JAGFBR010000014">
    <property type="protein sequence ID" value="KAH0455595.1"/>
    <property type="molecule type" value="Genomic_DNA"/>
</dbReference>
<sequence length="78" mass="8623">MIGPNNFPYNPPNSHFVMPIAAFEKIAIWKAGVLPIQYRRFFVAVLISNVAAAGDAMAVKVKGTATGWLRMGRFWGQN</sequence>
<dbReference type="PROSITE" id="PS50843">
    <property type="entry name" value="EXPANSIN_CBD"/>
    <property type="match status" value="1"/>
</dbReference>
<organism evidence="4 5">
    <name type="scientific">Dendrobium chrysotoxum</name>
    <name type="common">Orchid</name>
    <dbReference type="NCBI Taxonomy" id="161865"/>
    <lineage>
        <taxon>Eukaryota</taxon>
        <taxon>Viridiplantae</taxon>
        <taxon>Streptophyta</taxon>
        <taxon>Embryophyta</taxon>
        <taxon>Tracheophyta</taxon>
        <taxon>Spermatophyta</taxon>
        <taxon>Magnoliopsida</taxon>
        <taxon>Liliopsida</taxon>
        <taxon>Asparagales</taxon>
        <taxon>Orchidaceae</taxon>
        <taxon>Epidendroideae</taxon>
        <taxon>Malaxideae</taxon>
        <taxon>Dendrobiinae</taxon>
        <taxon>Dendrobium</taxon>
    </lineage>
</organism>
<dbReference type="GO" id="GO:0005576">
    <property type="term" value="C:extracellular region"/>
    <property type="evidence" value="ECO:0007669"/>
    <property type="project" value="UniProtKB-SubCell"/>
</dbReference>
<comment type="caution">
    <text evidence="4">The sequence shown here is derived from an EMBL/GenBank/DDBJ whole genome shotgun (WGS) entry which is preliminary data.</text>
</comment>
<evidence type="ECO:0000259" key="3">
    <source>
        <dbReference type="PROSITE" id="PS50843"/>
    </source>
</evidence>
<dbReference type="GO" id="GO:0009664">
    <property type="term" value="P:plant-type cell wall organization"/>
    <property type="evidence" value="ECO:0007669"/>
    <property type="project" value="InterPro"/>
</dbReference>
<gene>
    <name evidence="4" type="ORF">IEQ34_015627</name>
</gene>
<evidence type="ECO:0000256" key="2">
    <source>
        <dbReference type="ARBA" id="ARBA00022525"/>
    </source>
</evidence>
<dbReference type="InterPro" id="IPR002963">
    <property type="entry name" value="Expansin"/>
</dbReference>
<dbReference type="InterPro" id="IPR036749">
    <property type="entry name" value="Expansin_CBD_sf"/>
</dbReference>
<dbReference type="Proteomes" id="UP000775213">
    <property type="component" value="Unassembled WGS sequence"/>
</dbReference>
<proteinExistence type="predicted"/>
<comment type="subcellular location">
    <subcellularLocation>
        <location evidence="1">Secreted</location>
    </subcellularLocation>
</comment>
<dbReference type="InterPro" id="IPR007117">
    <property type="entry name" value="Expansin_CBD"/>
</dbReference>
<dbReference type="InterPro" id="IPR036908">
    <property type="entry name" value="RlpA-like_sf"/>
</dbReference>
<reference evidence="4 5" key="1">
    <citation type="journal article" date="2021" name="Hortic Res">
        <title>Chromosome-scale assembly of the Dendrobium chrysotoxum genome enhances the understanding of orchid evolution.</title>
        <authorList>
            <person name="Zhang Y."/>
            <person name="Zhang G.Q."/>
            <person name="Zhang D."/>
            <person name="Liu X.D."/>
            <person name="Xu X.Y."/>
            <person name="Sun W.H."/>
            <person name="Yu X."/>
            <person name="Zhu X."/>
            <person name="Wang Z.W."/>
            <person name="Zhao X."/>
            <person name="Zhong W.Y."/>
            <person name="Chen H."/>
            <person name="Yin W.L."/>
            <person name="Huang T."/>
            <person name="Niu S.C."/>
            <person name="Liu Z.J."/>
        </authorList>
    </citation>
    <scope>NUCLEOTIDE SEQUENCE [LARGE SCALE GENOMIC DNA]</scope>
    <source>
        <strain evidence="4">Lindl</strain>
    </source>
</reference>
<accession>A0AAV7G0J8</accession>